<protein>
    <submittedName>
        <fullName evidence="2">Protein kinase-like domain protein</fullName>
    </submittedName>
</protein>
<dbReference type="GeneID" id="30021041"/>
<evidence type="ECO:0000256" key="1">
    <source>
        <dbReference type="SAM" id="MobiDB-lite"/>
    </source>
</evidence>
<keyword evidence="2" id="KW-0418">Kinase</keyword>
<dbReference type="GO" id="GO:0016301">
    <property type="term" value="F:kinase activity"/>
    <property type="evidence" value="ECO:0007669"/>
    <property type="project" value="UniProtKB-KW"/>
</dbReference>
<feature type="region of interest" description="Disordered" evidence="1">
    <location>
        <begin position="83"/>
        <end position="140"/>
    </location>
</feature>
<dbReference type="RefSeq" id="XP_018704689.1">
    <property type="nucleotide sequence ID" value="XM_018848354.1"/>
</dbReference>
<evidence type="ECO:0000313" key="2">
    <source>
        <dbReference type="EMBL" id="OAA64040.1"/>
    </source>
</evidence>
<comment type="caution">
    <text evidence="2">The sequence shown here is derived from an EMBL/GenBank/DDBJ whole genome shotgun (WGS) entry which is preliminary data.</text>
</comment>
<feature type="compositionally biased region" description="Low complexity" evidence="1">
    <location>
        <begin position="99"/>
        <end position="119"/>
    </location>
</feature>
<sequence length="140" mass="14635">MSSMRFAPSGAHTTIPVPKPLDLVHEIVPSGHGLGAPSTRHKAYLLMTIITGASLSHCIDAIPNHDYPRIVLQLRDAVEQLRHTPKDVNPSAAICNAGTRAPATSPRSARSRTRPASASDCASPPTRGAAATGSSSPTRT</sequence>
<dbReference type="STRING" id="1081104.A0A162MM78"/>
<evidence type="ECO:0000313" key="3">
    <source>
        <dbReference type="Proteomes" id="UP000076744"/>
    </source>
</evidence>
<proteinExistence type="predicted"/>
<accession>A0A162MM78</accession>
<dbReference type="EMBL" id="AZHB01000010">
    <property type="protein sequence ID" value="OAA64040.1"/>
    <property type="molecule type" value="Genomic_DNA"/>
</dbReference>
<keyword evidence="2" id="KW-0808">Transferase</keyword>
<keyword evidence="3" id="KW-1185">Reference proteome</keyword>
<dbReference type="AlphaFoldDB" id="A0A162MM78"/>
<gene>
    <name evidence="2" type="ORF">ISF_04749</name>
</gene>
<organism evidence="2 3">
    <name type="scientific">Cordyceps fumosorosea (strain ARSEF 2679)</name>
    <name type="common">Isaria fumosorosea</name>
    <dbReference type="NCBI Taxonomy" id="1081104"/>
    <lineage>
        <taxon>Eukaryota</taxon>
        <taxon>Fungi</taxon>
        <taxon>Dikarya</taxon>
        <taxon>Ascomycota</taxon>
        <taxon>Pezizomycotina</taxon>
        <taxon>Sordariomycetes</taxon>
        <taxon>Hypocreomycetidae</taxon>
        <taxon>Hypocreales</taxon>
        <taxon>Cordycipitaceae</taxon>
        <taxon>Cordyceps</taxon>
    </lineage>
</organism>
<name>A0A162MM78_CORFA</name>
<reference evidence="2 3" key="1">
    <citation type="journal article" date="2016" name="Genome Biol. Evol.">
        <title>Divergent and convergent evolution of fungal pathogenicity.</title>
        <authorList>
            <person name="Shang Y."/>
            <person name="Xiao G."/>
            <person name="Zheng P."/>
            <person name="Cen K."/>
            <person name="Zhan S."/>
            <person name="Wang C."/>
        </authorList>
    </citation>
    <scope>NUCLEOTIDE SEQUENCE [LARGE SCALE GENOMIC DNA]</scope>
    <source>
        <strain evidence="2 3">ARSEF 2679</strain>
    </source>
</reference>
<dbReference type="Proteomes" id="UP000076744">
    <property type="component" value="Unassembled WGS sequence"/>
</dbReference>